<evidence type="ECO:0000256" key="4">
    <source>
        <dbReference type="ARBA" id="ARBA00022597"/>
    </source>
</evidence>
<keyword evidence="7" id="KW-0418">Kinase</keyword>
<evidence type="ECO:0000259" key="8">
    <source>
        <dbReference type="PROSITE" id="PS51093"/>
    </source>
</evidence>
<organism evidence="10 11">
    <name type="scientific">Leuconostoc suionicum</name>
    <dbReference type="NCBI Taxonomy" id="1511761"/>
    <lineage>
        <taxon>Bacteria</taxon>
        <taxon>Bacillati</taxon>
        <taxon>Bacillota</taxon>
        <taxon>Bacilli</taxon>
        <taxon>Lactobacillales</taxon>
        <taxon>Lactobacillaceae</taxon>
        <taxon>Leuconostoc</taxon>
    </lineage>
</organism>
<evidence type="ECO:0000256" key="7">
    <source>
        <dbReference type="ARBA" id="ARBA00022777"/>
    </source>
</evidence>
<dbReference type="EC" id="2.7.1.-" evidence="10"/>
<dbReference type="SUPFAM" id="SSF51261">
    <property type="entry name" value="Duplicated hybrid motif"/>
    <property type="match status" value="1"/>
</dbReference>
<proteinExistence type="predicted"/>
<keyword evidence="3" id="KW-0813">Transport</keyword>
<dbReference type="NCBIfam" id="TIGR00830">
    <property type="entry name" value="PTBA"/>
    <property type="match status" value="1"/>
</dbReference>
<dbReference type="FunFam" id="2.70.70.10:FF:000001">
    <property type="entry name" value="PTS system glucose-specific IIA component"/>
    <property type="match status" value="1"/>
</dbReference>
<reference evidence="10 11" key="2">
    <citation type="submission" date="2018-02" db="EMBL/GenBank/DDBJ databases">
        <authorList>
            <person name="Cohen D.B."/>
            <person name="Kent A.D."/>
        </authorList>
    </citation>
    <scope>NUCLEOTIDE SEQUENCE [LARGE SCALE GENOMIC DNA]</scope>
    <source>
        <strain evidence="10 11">CECT 9216</strain>
    </source>
</reference>
<dbReference type="AlphaFoldDB" id="A0A2N9K9P5"/>
<keyword evidence="6" id="KW-0598">Phosphotransferase system</keyword>
<sequence length="161" mass="17152">MFGFGKKISEDENVYAPVTGEVIPLDKVSDPVFAQKMMGDGYAVEPNASKIVSPVSGKVTMVQGHAVGLKRFDDLELLVHIGIDTVSLNGKPFTTAVKEGDIVDAGDDLVTVNWDQVEEAGLPKTTLVLITNTADKLESITVHYGPAVAGQQLGNAKARRD</sequence>
<dbReference type="PANTHER" id="PTHR45008:SF1">
    <property type="entry name" value="PTS SYSTEM GLUCOSE-SPECIFIC EIIA COMPONENT"/>
    <property type="match status" value="1"/>
</dbReference>
<evidence type="ECO:0000313" key="12">
    <source>
        <dbReference type="Proteomes" id="UP000239237"/>
    </source>
</evidence>
<gene>
    <name evidence="10" type="primary">crr</name>
    <name evidence="9" type="ORF">LES8486_01024</name>
    <name evidence="10" type="ORF">LES9216_01171</name>
</gene>
<evidence type="ECO:0000313" key="9">
    <source>
        <dbReference type="EMBL" id="SPD92024.1"/>
    </source>
</evidence>
<dbReference type="EMBL" id="OKQR01000001">
    <property type="protein sequence ID" value="SPD92024.1"/>
    <property type="molecule type" value="Genomic_DNA"/>
</dbReference>
<evidence type="ECO:0000256" key="3">
    <source>
        <dbReference type="ARBA" id="ARBA00022448"/>
    </source>
</evidence>
<dbReference type="Proteomes" id="UP000237923">
    <property type="component" value="Unassembled WGS sequence"/>
</dbReference>
<keyword evidence="4" id="KW-0762">Sugar transport</keyword>
<protein>
    <submittedName>
        <fullName evidence="10">Glucose-specific phosphotransferase enzyme IIA component</fullName>
        <ecNumber evidence="10">2.7.1.-</ecNumber>
    </submittedName>
</protein>
<evidence type="ECO:0000256" key="6">
    <source>
        <dbReference type="ARBA" id="ARBA00022683"/>
    </source>
</evidence>
<dbReference type="GO" id="GO:0009401">
    <property type="term" value="P:phosphoenolpyruvate-dependent sugar phosphotransferase system"/>
    <property type="evidence" value="ECO:0007669"/>
    <property type="project" value="UniProtKB-KW"/>
</dbReference>
<dbReference type="GO" id="GO:0016301">
    <property type="term" value="F:kinase activity"/>
    <property type="evidence" value="ECO:0007669"/>
    <property type="project" value="UniProtKB-KW"/>
</dbReference>
<comment type="subcellular location">
    <subcellularLocation>
        <location evidence="2">Cell membrane</location>
        <topology evidence="2">Multi-pass membrane protein</topology>
    </subcellularLocation>
    <subcellularLocation>
        <location evidence="1">Cytoplasm</location>
    </subcellularLocation>
</comment>
<dbReference type="KEGG" id="lsu:A6B45_02455"/>
<accession>A0A2N9K9P5</accession>
<name>A0A2N9K9P5_9LACO</name>
<dbReference type="InterPro" id="IPR001127">
    <property type="entry name" value="PTS_EIIA_1_perm"/>
</dbReference>
<dbReference type="Pfam" id="PF00358">
    <property type="entry name" value="PTS_EIIA_1"/>
    <property type="match status" value="1"/>
</dbReference>
<keyword evidence="5 10" id="KW-0808">Transferase</keyword>
<dbReference type="InterPro" id="IPR050890">
    <property type="entry name" value="PTS_EIIA_component"/>
</dbReference>
<evidence type="ECO:0000313" key="11">
    <source>
        <dbReference type="Proteomes" id="UP000237923"/>
    </source>
</evidence>
<dbReference type="GO" id="GO:0005737">
    <property type="term" value="C:cytoplasm"/>
    <property type="evidence" value="ECO:0007669"/>
    <property type="project" value="UniProtKB-SubCell"/>
</dbReference>
<dbReference type="PANTHER" id="PTHR45008">
    <property type="entry name" value="PTS SYSTEM GLUCOSE-SPECIFIC EIIA COMPONENT"/>
    <property type="match status" value="1"/>
</dbReference>
<dbReference type="EMBL" id="OKQU01000001">
    <property type="protein sequence ID" value="SPE07303.1"/>
    <property type="molecule type" value="Genomic_DNA"/>
</dbReference>
<dbReference type="InterPro" id="IPR011055">
    <property type="entry name" value="Dup_hybrid_motif"/>
</dbReference>
<evidence type="ECO:0000256" key="2">
    <source>
        <dbReference type="ARBA" id="ARBA00004651"/>
    </source>
</evidence>
<dbReference type="Gene3D" id="2.70.70.10">
    <property type="entry name" value="Glucose Permease (Domain IIA)"/>
    <property type="match status" value="1"/>
</dbReference>
<feature type="domain" description="PTS EIIA type-1" evidence="8">
    <location>
        <begin position="30"/>
        <end position="132"/>
    </location>
</feature>
<dbReference type="PROSITE" id="PS51093">
    <property type="entry name" value="PTS_EIIA_TYPE_1"/>
    <property type="match status" value="1"/>
</dbReference>
<dbReference type="GO" id="GO:0005886">
    <property type="term" value="C:plasma membrane"/>
    <property type="evidence" value="ECO:0007669"/>
    <property type="project" value="UniProtKB-SubCell"/>
</dbReference>
<dbReference type="GeneID" id="99673634"/>
<keyword evidence="12" id="KW-1185">Reference proteome</keyword>
<reference evidence="9 12" key="1">
    <citation type="submission" date="2018-02" db="EMBL/GenBank/DDBJ databases">
        <authorList>
            <person name="Rodrigo-Torres L."/>
            <person name="Arahal R. D."/>
            <person name="Lucena T."/>
        </authorList>
    </citation>
    <scope>NUCLEOTIDE SEQUENCE [LARGE SCALE GENOMIC DNA]</scope>
    <source>
        <strain evidence="9 12">CECT 8486</strain>
    </source>
</reference>
<dbReference type="Proteomes" id="UP000239237">
    <property type="component" value="Unassembled WGS sequence"/>
</dbReference>
<dbReference type="RefSeq" id="WP_072613194.1">
    <property type="nucleotide sequence ID" value="NZ_AP017935.1"/>
</dbReference>
<evidence type="ECO:0000256" key="1">
    <source>
        <dbReference type="ARBA" id="ARBA00004496"/>
    </source>
</evidence>
<evidence type="ECO:0000256" key="5">
    <source>
        <dbReference type="ARBA" id="ARBA00022679"/>
    </source>
</evidence>
<evidence type="ECO:0000313" key="10">
    <source>
        <dbReference type="EMBL" id="SPE07303.1"/>
    </source>
</evidence>